<sequence length="102" mass="11593">IYDKGTAELAEAILKHREFLTNTGGLEKRQKERVKLELMETIEGFLKDFIHEIDKGDYLAKLIDDLVRGKTNPYSATLEITNRLAKDLCQLQSGDKVGKRSV</sequence>
<evidence type="ECO:0008006" key="2">
    <source>
        <dbReference type="Google" id="ProtNLM"/>
    </source>
</evidence>
<reference evidence="1" key="1">
    <citation type="journal article" date="2014" name="Front. Microbiol.">
        <title>High frequency of phylogenetically diverse reductive dehalogenase-homologous genes in deep subseafloor sedimentary metagenomes.</title>
        <authorList>
            <person name="Kawai M."/>
            <person name="Futagami T."/>
            <person name="Toyoda A."/>
            <person name="Takaki Y."/>
            <person name="Nishi S."/>
            <person name="Hori S."/>
            <person name="Arai W."/>
            <person name="Tsubouchi T."/>
            <person name="Morono Y."/>
            <person name="Uchiyama I."/>
            <person name="Ito T."/>
            <person name="Fujiyama A."/>
            <person name="Inagaki F."/>
            <person name="Takami H."/>
        </authorList>
    </citation>
    <scope>NUCLEOTIDE SEQUENCE</scope>
    <source>
        <strain evidence="1">Expedition CK06-06</strain>
    </source>
</reference>
<accession>X1KUN2</accession>
<evidence type="ECO:0000313" key="1">
    <source>
        <dbReference type="EMBL" id="GAH85688.1"/>
    </source>
</evidence>
<organism evidence="1">
    <name type="scientific">marine sediment metagenome</name>
    <dbReference type="NCBI Taxonomy" id="412755"/>
    <lineage>
        <taxon>unclassified sequences</taxon>
        <taxon>metagenomes</taxon>
        <taxon>ecological metagenomes</taxon>
    </lineage>
</organism>
<feature type="non-terminal residue" evidence="1">
    <location>
        <position position="1"/>
    </location>
</feature>
<name>X1KUN2_9ZZZZ</name>
<dbReference type="AlphaFoldDB" id="X1KUN2"/>
<gene>
    <name evidence="1" type="ORF">S03H2_58014</name>
</gene>
<dbReference type="EMBL" id="BARU01037209">
    <property type="protein sequence ID" value="GAH85688.1"/>
    <property type="molecule type" value="Genomic_DNA"/>
</dbReference>
<proteinExistence type="predicted"/>
<comment type="caution">
    <text evidence="1">The sequence shown here is derived from an EMBL/GenBank/DDBJ whole genome shotgun (WGS) entry which is preliminary data.</text>
</comment>
<protein>
    <recommendedName>
        <fullName evidence="2">Methylmalonyl Co-A mutase-associated GTPase MeaB</fullName>
    </recommendedName>
</protein>